<accession>A0A1I8HL38</accession>
<dbReference type="GO" id="GO:0060090">
    <property type="term" value="F:molecular adaptor activity"/>
    <property type="evidence" value="ECO:0007669"/>
    <property type="project" value="TreeGrafter"/>
</dbReference>
<keyword evidence="10" id="KW-1185">Reference proteome</keyword>
<dbReference type="GO" id="GO:0070836">
    <property type="term" value="P:caveola assembly"/>
    <property type="evidence" value="ECO:0007669"/>
    <property type="project" value="InterPro"/>
</dbReference>
<protein>
    <submittedName>
        <fullName evidence="11">Caveolin</fullName>
    </submittedName>
</protein>
<dbReference type="Pfam" id="PF01146">
    <property type="entry name" value="Caveolin"/>
    <property type="match status" value="1"/>
</dbReference>
<dbReference type="Proteomes" id="UP000095280">
    <property type="component" value="Unplaced"/>
</dbReference>
<comment type="similarity">
    <text evidence="4">Belongs to the caveolin family.</text>
</comment>
<name>A0A1I8HL38_9PLAT</name>
<sequence length="2846" mass="302547">VGAIQLVIDSSGGPGLQLAHLVLLGLRSGRLFSGCGFRLAARGARQLRDAGAANVKKLLVQVLLLQLLQLRQQVVLVDIPAGLLMASLISWAISCCSWISSITSCTCGSGKEPGCDLDLPTEGLDLRAEGLDLPAEGRDLPAEGLDLPAGGDLAATCMALSTSVLVLAFSRASRWNSMVVRVPSIWVSCFSYRFFLARACRAAVVLRQAFGSGATERDSSMMARATTMPIEVAANAPKNTLSVPVTTAAQSLVVFGWTVIRLAAFLHKPVEEESADQLVADASAAVLLKVAADDECVAEDEHAHGQHDGDAEGDSLAALEWHAEGERRDGEEKDAGQHQVHHCRSFNCDFSSPDQLRIRDAELVALGNLVWTSYEKPNMCMQHFDVTTSWVPRTTQTELCSTTITRSSETRLCTKTLTVLAVPLSGGGRMALLYSEASFSAATTSASGDAGEAEAAAWLHGSFDWLDSERELIDCRRLLNGNAEIFAVEKTKKSVKDLDMNRRDPQDVNIHLQVEFDDILAEPEGAYSINCVWRCSYRCYECWKNCWYRTLTLLCGCCIAAMWGCHFAELAFCHVWCCTPYLKSYIMDIKIIREMNAACYDACLGTCCSACGNCFSRIRLFRCGVQHQTWQKAISAKWQPHMAAMQQPQSRPVVRSVRHLPAVNAAHIASLHVVPGVLLQHFALLVNHHQAGDAADAVLLGEALALLGVEGHHIVVSVRLVHVAPHGGLVAVARHEHALHGLVGSLGLGVELGQHRGEAAARRAPARVTVDHQEAIRTSPAPATAAFPLAALPVRQLVPLASYARLHNLLHAFALRLLLPTFLSWAAAWRRRCCCRRGRCRTVPLTLQTQDAHAATATAASPTFSVAAGAVIRLRIAAADIGVPLAPLGVAVGLVGGRHQLAALRPHHQPLGRRRAAAGRRICRHELLPLSVPDPTAGARRPSAAAHLVGLISQDVHTVPLQVLRQAALRRRRGLVAGVRHEEAAGAAGFDVAAVGAVCVGSGCDRRRLPFASATQCGIKPAGRPLLSLGLQIQKCDQYYSKQKVSSVEKIGNTDKHRGPHLFNDSTILLSEFLHHLGNSGRCVLRLEHRGPGSLGAQIGADVVSMPAPISEFFHGGGGHAADQVAGFVRLNRRFARRRAEVAKAPGAEEQLKVEQVGQLVWRQQRHGAARPAGSSNPANPVDEELLPGREVKIHDVVEARQVEAAGGQVGGDKDVPLAAPEVGSVNPTGRRVQGGVQVVATNTMVSSWPFSAVCSRCSSTGSLSSSRHSRKLAVSWSDSLASRSRRTSRGSDRPALANSATDCGRVALNSSVWRWVGSRLSSSCSCSWKPSSNRRSHSSSTRISTLLSLREQVQQPARTGHNNVRIAVQGAELPLHAVAAQHQSHGEVGEAAQGPAEVQSLQRELPGRAEHQSSGAVALVSPQALQQRHQEGGGLARAGARHGDDIPAGQDVRHGLALDRGGHPVAFAHDALVHWRRQAQRLEATGLPLLPIPAGDGRAGLRPLRRQGGVLNDCRGRLRAAIESGRWSREQIVKQTVSLGGAVASIRGLPLKSDTTSPTGGLRLPPRLADSVIGVVLGLQQVEDAAVAAAVAATAGNLSGVFGADGAAADAAAAVAGNKPSDERRSGGQRARRLLADRPSSSRLGNEALEVRNHPAAPHGLVGPGGGGGGLRRQRLRLGGDQRPLVDAHRGSSAARGNSLRVSSAAGGLRSDCLSGGAGPMFVFTSDSGASSGAGFGAGFSGESAAVLLKYCSMLACRLACGAAASDGSPLRRRLPARPTDSLAAGFFTGDGDWLHRRFGAGLGAAGSTAGLLPSSANSDRMPRPATPLSVPLPASFLTSPLSQPSAALADADGASDSRGRRLSGWTHSASTSLAIAMDERLRGCCCGCCCCSEAWVEVSSRLGSQGAHGLQTRSVRQASTAQQISSSSTGRRLADLRRLKTRPVQSEYAGPAEADRTTRTVSSAKSASCRPTASSADSEWAAKATPPAAWTMSPNRPRPSGRRKQQRRPDSRRRRFGWGPKSTLSASGPDSRAASDTAGRNRSGSGGGWPAWTAAARWVRKSGSTGAARCSRPSTSLAVTVSRGITSRSAPSLASSTTRPPSRCSVVVAVCRLASLSAEKQTRRPWRLRRQTAPRLGPIKQFTDSPNGDPGGPGRRGIAAVDAGAVPGGQVSQYEQARLRARPELGVHPADGLAVQVQLHFALQAADMGPAARLVHGRQVEAPVRLLQFQVPQHGRWNAEECGRSLQPKSLHLGGEQPQQVLLNSQLGLPGPLPGAQGVGVEPVGILSVEVRAPAQQLSHAVGVVVVGGVHQGGVVQLVALIHIGAGSQQVLNNVRMAVAGSQQQAALAIVGCELHGWRLAVGAGPEQRAEAFLVLLVQVQAGPRRVGRRQPEKRLSVLGYADDLALLSSTVEGAQRQLDRLVAVAASVGLVVNTQKTVVLCVPDDIEAAIFCRGADGQATELPRCQQFVYLGGLVPDAREDLRRRRGLAWAAFRSVRAVLQSEALPDRQRAALFQAVIETVLLYNAETWTLTDSLEQQVDAAHAGLLRAAFNIGVERVTNAALYRRAGLPRPSDLLRRRRLQLAGHLIRAESYCPQPVQEVLLLTLQAPYRRGQARTRRYVDCLLADAGAPDTAGGAAFVRAQAMKRALQTHLQQVELALGSQLVKRELPDFKLGGGLDIPALHVGQHCADLVWRPALLRRLLLLLRLGNWLMRQWRSLLRLQLLLMVRRGAMSCLCATAATAHELLLLKAVGSRCSRHLMLLLLLIALLCRIEICSKQSSPRRHQARLLLVLLVLLPALLLAAGFSLASGRSGPHRLPVQLTTPVHGPGRQGEQGGQGKAGG</sequence>
<feature type="region of interest" description="Disordered" evidence="8">
    <location>
        <begin position="1275"/>
        <end position="1300"/>
    </location>
</feature>
<keyword evidence="7 9" id="KW-0472">Membrane</keyword>
<feature type="compositionally biased region" description="Gly residues" evidence="8">
    <location>
        <begin position="1663"/>
        <end position="1672"/>
    </location>
</feature>
<comment type="subcellular location">
    <subcellularLocation>
        <location evidence="1">Cell membrane</location>
        <topology evidence="1">Peripheral membrane protein</topology>
    </subcellularLocation>
    <subcellularLocation>
        <location evidence="2">Golgi apparatus membrane</location>
        <topology evidence="2">Peripheral membrane protein</topology>
    </subcellularLocation>
    <subcellularLocation>
        <location evidence="3">Membrane</location>
        <location evidence="3">Caveola</location>
        <topology evidence="3">Peripheral membrane protein</topology>
    </subcellularLocation>
</comment>
<proteinExistence type="inferred from homology"/>
<feature type="region of interest" description="Disordered" evidence="8">
    <location>
        <begin position="1387"/>
        <end position="1412"/>
    </location>
</feature>
<evidence type="ECO:0000256" key="6">
    <source>
        <dbReference type="ARBA" id="ARBA00023034"/>
    </source>
</evidence>
<evidence type="ECO:0000256" key="2">
    <source>
        <dbReference type="ARBA" id="ARBA00004395"/>
    </source>
</evidence>
<evidence type="ECO:0000256" key="3">
    <source>
        <dbReference type="ARBA" id="ARBA00004543"/>
    </source>
</evidence>
<feature type="compositionally biased region" description="Gly residues" evidence="8">
    <location>
        <begin position="2833"/>
        <end position="2846"/>
    </location>
</feature>
<evidence type="ECO:0000256" key="7">
    <source>
        <dbReference type="ARBA" id="ARBA00023136"/>
    </source>
</evidence>
<feature type="compositionally biased region" description="Polar residues" evidence="8">
    <location>
        <begin position="1961"/>
        <end position="1979"/>
    </location>
</feature>
<feature type="region of interest" description="Disordered" evidence="8">
    <location>
        <begin position="2066"/>
        <end position="2103"/>
    </location>
</feature>
<reference evidence="11" key="1">
    <citation type="submission" date="2016-11" db="UniProtKB">
        <authorList>
            <consortium name="WormBaseParasite"/>
        </authorList>
    </citation>
    <scope>IDENTIFICATION</scope>
</reference>
<dbReference type="GO" id="GO:0000139">
    <property type="term" value="C:Golgi membrane"/>
    <property type="evidence" value="ECO:0007669"/>
    <property type="project" value="UniProtKB-SubCell"/>
</dbReference>
<feature type="transmembrane region" description="Helical" evidence="9">
    <location>
        <begin position="2762"/>
        <end position="2780"/>
    </location>
</feature>
<feature type="transmembrane region" description="Helical" evidence="9">
    <location>
        <begin position="2792"/>
        <end position="2812"/>
    </location>
</feature>
<feature type="compositionally biased region" description="Basic residues" evidence="8">
    <location>
        <begin position="2001"/>
        <end position="2018"/>
    </location>
</feature>
<feature type="compositionally biased region" description="Low complexity" evidence="8">
    <location>
        <begin position="1919"/>
        <end position="1931"/>
    </location>
</feature>
<feature type="compositionally biased region" description="Basic residues" evidence="8">
    <location>
        <begin position="2125"/>
        <end position="2134"/>
    </location>
</feature>
<feature type="compositionally biased region" description="Polar residues" evidence="8">
    <location>
        <begin position="2074"/>
        <end position="2102"/>
    </location>
</feature>
<dbReference type="PANTHER" id="PTHR10844">
    <property type="entry name" value="CAVEOLIN"/>
    <property type="match status" value="1"/>
</dbReference>
<feature type="region of interest" description="Disordered" evidence="8">
    <location>
        <begin position="1911"/>
        <end position="2052"/>
    </location>
</feature>
<feature type="compositionally biased region" description="Low complexity" evidence="8">
    <location>
        <begin position="1983"/>
        <end position="1993"/>
    </location>
</feature>
<evidence type="ECO:0000256" key="9">
    <source>
        <dbReference type="SAM" id="Phobius"/>
    </source>
</evidence>
<evidence type="ECO:0000256" key="4">
    <source>
        <dbReference type="ARBA" id="ARBA00010988"/>
    </source>
</evidence>
<keyword evidence="6" id="KW-0333">Golgi apparatus</keyword>
<evidence type="ECO:0000256" key="1">
    <source>
        <dbReference type="ARBA" id="ARBA00004202"/>
    </source>
</evidence>
<dbReference type="GO" id="GO:0005901">
    <property type="term" value="C:caveola"/>
    <property type="evidence" value="ECO:0007669"/>
    <property type="project" value="UniProtKB-SubCell"/>
</dbReference>
<dbReference type="WBParaSite" id="maker-uti_cns_0006649-snap-gene-0.2-mRNA-1">
    <property type="protein sequence ID" value="maker-uti_cns_0006649-snap-gene-0.2-mRNA-1"/>
    <property type="gene ID" value="maker-uti_cns_0006649-snap-gene-0.2"/>
</dbReference>
<dbReference type="PANTHER" id="PTHR10844:SF19">
    <property type="entry name" value="CAVEOLIN-2"/>
    <property type="match status" value="1"/>
</dbReference>
<dbReference type="InterPro" id="IPR001612">
    <property type="entry name" value="Caveolin"/>
</dbReference>
<evidence type="ECO:0000313" key="11">
    <source>
        <dbReference type="WBParaSite" id="maker-uti_cns_0006649-snap-gene-0.2-mRNA-1"/>
    </source>
</evidence>
<feature type="region of interest" description="Disordered" evidence="8">
    <location>
        <begin position="2123"/>
        <end position="2157"/>
    </location>
</feature>
<keyword evidence="5" id="KW-1003">Cell membrane</keyword>
<organism evidence="10 11">
    <name type="scientific">Macrostomum lignano</name>
    <dbReference type="NCBI Taxonomy" id="282301"/>
    <lineage>
        <taxon>Eukaryota</taxon>
        <taxon>Metazoa</taxon>
        <taxon>Spiralia</taxon>
        <taxon>Lophotrochozoa</taxon>
        <taxon>Platyhelminthes</taxon>
        <taxon>Rhabditophora</taxon>
        <taxon>Macrostomorpha</taxon>
        <taxon>Macrostomida</taxon>
        <taxon>Macrostomidae</taxon>
        <taxon>Macrostomum</taxon>
    </lineage>
</organism>
<feature type="region of interest" description="Disordered" evidence="8">
    <location>
        <begin position="1616"/>
        <end position="1674"/>
    </location>
</feature>
<dbReference type="AntiFam" id="ANF00149">
    <property type="entry name" value="Shadow ORF (opposite cshA)"/>
</dbReference>
<evidence type="ECO:0000256" key="5">
    <source>
        <dbReference type="ARBA" id="ARBA00022475"/>
    </source>
</evidence>
<evidence type="ECO:0000256" key="8">
    <source>
        <dbReference type="SAM" id="MobiDB-lite"/>
    </source>
</evidence>
<evidence type="ECO:0000313" key="10">
    <source>
        <dbReference type="Proteomes" id="UP000095280"/>
    </source>
</evidence>
<keyword evidence="9" id="KW-1133">Transmembrane helix</keyword>
<keyword evidence="9" id="KW-0812">Transmembrane</keyword>
<feature type="region of interest" description="Disordered" evidence="8">
    <location>
        <begin position="2822"/>
        <end position="2846"/>
    </location>
</feature>